<name>A0A437LM73_9BURK</name>
<feature type="domain" description="N-acetyltransferase" evidence="3">
    <location>
        <begin position="2"/>
        <end position="154"/>
    </location>
</feature>
<dbReference type="GO" id="GO:0016747">
    <property type="term" value="F:acyltransferase activity, transferring groups other than amino-acyl groups"/>
    <property type="evidence" value="ECO:0007669"/>
    <property type="project" value="InterPro"/>
</dbReference>
<dbReference type="Pfam" id="PF00583">
    <property type="entry name" value="Acetyltransf_1"/>
    <property type="match status" value="1"/>
</dbReference>
<proteinExistence type="predicted"/>
<dbReference type="PANTHER" id="PTHR43877">
    <property type="entry name" value="AMINOALKYLPHOSPHONATE N-ACETYLTRANSFERASE-RELATED-RELATED"/>
    <property type="match status" value="1"/>
</dbReference>
<dbReference type="PANTHER" id="PTHR43877:SF2">
    <property type="entry name" value="AMINOALKYLPHOSPHONATE N-ACETYLTRANSFERASE-RELATED"/>
    <property type="match status" value="1"/>
</dbReference>
<reference evidence="4 5" key="1">
    <citation type="submission" date="2019-01" db="EMBL/GenBank/DDBJ databases">
        <authorList>
            <person name="Chen W.-M."/>
        </authorList>
    </citation>
    <scope>NUCLEOTIDE SEQUENCE [LARGE SCALE GENOMIC DNA]</scope>
    <source>
        <strain evidence="4 5">CCP-18</strain>
    </source>
</reference>
<keyword evidence="5" id="KW-1185">Reference proteome</keyword>
<dbReference type="OrthoDB" id="9803233at2"/>
<dbReference type="Proteomes" id="UP000288587">
    <property type="component" value="Unassembled WGS sequence"/>
</dbReference>
<sequence>MPTIRLETPDQPDVRALIDALDAYQKPLYPLSSFHGIDIAALCRPEMSFFVARNNAGLALGCAGIWVAEVDGVVSAEIKRMFVAPEARGTGLGQRLLARLTAMARERGAQRLLLETGNRQPEAQRLYERAGFALCGPFGSYAPDPYSLFMVKPL</sequence>
<accession>A0A437LM73</accession>
<comment type="caution">
    <text evidence="4">The sequence shown here is derived from an EMBL/GenBank/DDBJ whole genome shotgun (WGS) entry which is preliminary data.</text>
</comment>
<evidence type="ECO:0000256" key="2">
    <source>
        <dbReference type="ARBA" id="ARBA00023315"/>
    </source>
</evidence>
<dbReference type="InterPro" id="IPR016181">
    <property type="entry name" value="Acyl_CoA_acyltransferase"/>
</dbReference>
<dbReference type="AlphaFoldDB" id="A0A437LM73"/>
<dbReference type="CDD" id="cd04301">
    <property type="entry name" value="NAT_SF"/>
    <property type="match status" value="1"/>
</dbReference>
<dbReference type="InterPro" id="IPR050832">
    <property type="entry name" value="Bact_Acetyltransf"/>
</dbReference>
<protein>
    <submittedName>
        <fullName evidence="4">GNAT family N-acetyltransferase</fullName>
    </submittedName>
</protein>
<dbReference type="RefSeq" id="WP_127682873.1">
    <property type="nucleotide sequence ID" value="NZ_SACM01000002.1"/>
</dbReference>
<dbReference type="EMBL" id="SACM01000002">
    <property type="protein sequence ID" value="RVT86378.1"/>
    <property type="molecule type" value="Genomic_DNA"/>
</dbReference>
<gene>
    <name evidence="4" type="ORF">EOD73_10170</name>
</gene>
<keyword evidence="1 4" id="KW-0808">Transferase</keyword>
<dbReference type="SUPFAM" id="SSF55729">
    <property type="entry name" value="Acyl-CoA N-acyltransferases (Nat)"/>
    <property type="match status" value="1"/>
</dbReference>
<dbReference type="PROSITE" id="PS51186">
    <property type="entry name" value="GNAT"/>
    <property type="match status" value="1"/>
</dbReference>
<evidence type="ECO:0000313" key="5">
    <source>
        <dbReference type="Proteomes" id="UP000288587"/>
    </source>
</evidence>
<keyword evidence="2" id="KW-0012">Acyltransferase</keyword>
<evidence type="ECO:0000259" key="3">
    <source>
        <dbReference type="PROSITE" id="PS51186"/>
    </source>
</evidence>
<organism evidence="4 5">
    <name type="scientific">Inhella crocodyli</name>
    <dbReference type="NCBI Taxonomy" id="2499851"/>
    <lineage>
        <taxon>Bacteria</taxon>
        <taxon>Pseudomonadati</taxon>
        <taxon>Pseudomonadota</taxon>
        <taxon>Betaproteobacteria</taxon>
        <taxon>Burkholderiales</taxon>
        <taxon>Sphaerotilaceae</taxon>
        <taxon>Inhella</taxon>
    </lineage>
</organism>
<dbReference type="Gene3D" id="3.40.630.30">
    <property type="match status" value="1"/>
</dbReference>
<evidence type="ECO:0000313" key="4">
    <source>
        <dbReference type="EMBL" id="RVT86378.1"/>
    </source>
</evidence>
<dbReference type="InterPro" id="IPR000182">
    <property type="entry name" value="GNAT_dom"/>
</dbReference>
<evidence type="ECO:0000256" key="1">
    <source>
        <dbReference type="ARBA" id="ARBA00022679"/>
    </source>
</evidence>